<dbReference type="GO" id="GO:0004674">
    <property type="term" value="F:protein serine/threonine kinase activity"/>
    <property type="evidence" value="ECO:0007669"/>
    <property type="project" value="UniProtKB-KW"/>
</dbReference>
<dbReference type="GO" id="GO:0005524">
    <property type="term" value="F:ATP binding"/>
    <property type="evidence" value="ECO:0007669"/>
    <property type="project" value="UniProtKB-KW"/>
</dbReference>
<dbReference type="PROSITE" id="PS00108">
    <property type="entry name" value="PROTEIN_KINASE_ST"/>
    <property type="match status" value="1"/>
</dbReference>
<dbReference type="InterPro" id="IPR008271">
    <property type="entry name" value="Ser/Thr_kinase_AS"/>
</dbReference>
<name>A0A5B8MYV0_9CHLO</name>
<dbReference type="AlphaFoldDB" id="A0A5B8MYV0"/>
<keyword evidence="2" id="KW-0067">ATP-binding</keyword>
<keyword evidence="5" id="KW-1185">Reference proteome</keyword>
<dbReference type="CDD" id="cd05117">
    <property type="entry name" value="STKc_CAMK"/>
    <property type="match status" value="1"/>
</dbReference>
<dbReference type="PIRSF" id="PIRSF000654">
    <property type="entry name" value="Integrin-linked_kinase"/>
    <property type="match status" value="1"/>
</dbReference>
<keyword evidence="4" id="KW-0723">Serine/threonine-protein kinase</keyword>
<dbReference type="STRING" id="1764295.A0A5B8MYV0"/>
<dbReference type="Pfam" id="PF00069">
    <property type="entry name" value="Pkinase"/>
    <property type="match status" value="1"/>
</dbReference>
<organism evidence="4 5">
    <name type="scientific">Chloropicon primus</name>
    <dbReference type="NCBI Taxonomy" id="1764295"/>
    <lineage>
        <taxon>Eukaryota</taxon>
        <taxon>Viridiplantae</taxon>
        <taxon>Chlorophyta</taxon>
        <taxon>Chloropicophyceae</taxon>
        <taxon>Chloropicales</taxon>
        <taxon>Chloropicaceae</taxon>
        <taxon>Chloropicon</taxon>
    </lineage>
</organism>
<sequence length="309" mass="34843">MNQVPQVSHQEFKDTYELKDILDRGTFSLVRKAVVRSTNELVAVKIVDTSNFPGAEGVVQRELEALMVVQHPNCIQMRAYCRNSNYVYIVVNLARGEVLVDWLQEKRQCTELETAIIVHGILQGVFYLHSNNIVHRDLKLDNLMFESPGDINSLKILDFGFSKVLQGTGDILQTICGSPQYIAPEILNITTSGMNQPIPYTQAVDLWSIGVIMYMLIAGYAPFDEDNEMKMYHKIIKGEFSFPSDPWDNVSNQAKELIYGLLNVDPMRRMTVPQAIASPFITKYARLYTNVPNSSSGSASTIPQRLKTT</sequence>
<evidence type="ECO:0000313" key="4">
    <source>
        <dbReference type="EMBL" id="QDZ24822.1"/>
    </source>
</evidence>
<keyword evidence="4" id="KW-0418">Kinase</keyword>
<accession>A0A5B8MYV0</accession>
<dbReference type="FunFam" id="1.10.510.10:FF:000571">
    <property type="entry name" value="Maternal embryonic leucine zipper kinase"/>
    <property type="match status" value="1"/>
</dbReference>
<evidence type="ECO:0000259" key="3">
    <source>
        <dbReference type="PROSITE" id="PS50011"/>
    </source>
</evidence>
<proteinExistence type="predicted"/>
<dbReference type="SUPFAM" id="SSF56112">
    <property type="entry name" value="Protein kinase-like (PK-like)"/>
    <property type="match status" value="1"/>
</dbReference>
<keyword evidence="1" id="KW-0547">Nucleotide-binding</keyword>
<evidence type="ECO:0000256" key="1">
    <source>
        <dbReference type="ARBA" id="ARBA00022741"/>
    </source>
</evidence>
<dbReference type="OrthoDB" id="40902at2759"/>
<evidence type="ECO:0000256" key="2">
    <source>
        <dbReference type="ARBA" id="ARBA00022840"/>
    </source>
</evidence>
<protein>
    <submittedName>
        <fullName evidence="4">Serine/threonine protein kinase</fullName>
    </submittedName>
</protein>
<dbReference type="PROSITE" id="PS50011">
    <property type="entry name" value="PROTEIN_KINASE_DOM"/>
    <property type="match status" value="1"/>
</dbReference>
<dbReference type="SMART" id="SM00220">
    <property type="entry name" value="S_TKc"/>
    <property type="match status" value="1"/>
</dbReference>
<evidence type="ECO:0000313" key="5">
    <source>
        <dbReference type="Proteomes" id="UP000316726"/>
    </source>
</evidence>
<reference evidence="4 5" key="1">
    <citation type="submission" date="2018-07" db="EMBL/GenBank/DDBJ databases">
        <title>The complete nuclear genome of the prasinophyte Chloropicon primus (CCMP1205).</title>
        <authorList>
            <person name="Pombert J.-F."/>
            <person name="Otis C."/>
            <person name="Turmel M."/>
            <person name="Lemieux C."/>
        </authorList>
    </citation>
    <scope>NUCLEOTIDE SEQUENCE [LARGE SCALE GENOMIC DNA]</scope>
    <source>
        <strain evidence="4 5">CCMP1205</strain>
    </source>
</reference>
<gene>
    <name evidence="4" type="ORF">A3770_14p73400</name>
</gene>
<dbReference type="InterPro" id="IPR011009">
    <property type="entry name" value="Kinase-like_dom_sf"/>
</dbReference>
<dbReference type="Proteomes" id="UP000316726">
    <property type="component" value="Chromosome 14"/>
</dbReference>
<keyword evidence="4" id="KW-0808">Transferase</keyword>
<dbReference type="InterPro" id="IPR000719">
    <property type="entry name" value="Prot_kinase_dom"/>
</dbReference>
<dbReference type="Gene3D" id="1.10.510.10">
    <property type="entry name" value="Transferase(Phosphotransferase) domain 1"/>
    <property type="match status" value="1"/>
</dbReference>
<dbReference type="PANTHER" id="PTHR24347">
    <property type="entry name" value="SERINE/THREONINE-PROTEIN KINASE"/>
    <property type="match status" value="1"/>
</dbReference>
<dbReference type="EMBL" id="CP031047">
    <property type="protein sequence ID" value="QDZ24822.1"/>
    <property type="molecule type" value="Genomic_DNA"/>
</dbReference>
<feature type="domain" description="Protein kinase" evidence="3">
    <location>
        <begin position="16"/>
        <end position="281"/>
    </location>
</feature>